<comment type="caution">
    <text evidence="7">The sequence shown here is derived from an EMBL/GenBank/DDBJ whole genome shotgun (WGS) entry which is preliminary data.</text>
</comment>
<proteinExistence type="inferred from homology"/>
<dbReference type="AlphaFoldDB" id="A0A0F9YBW6"/>
<feature type="transmembrane region" description="Helical" evidence="6">
    <location>
        <begin position="51"/>
        <end position="77"/>
    </location>
</feature>
<reference evidence="7" key="1">
    <citation type="journal article" date="2015" name="Nature">
        <title>Complex archaea that bridge the gap between prokaryotes and eukaryotes.</title>
        <authorList>
            <person name="Spang A."/>
            <person name="Saw J.H."/>
            <person name="Jorgensen S.L."/>
            <person name="Zaremba-Niedzwiedzka K."/>
            <person name="Martijn J."/>
            <person name="Lind A.E."/>
            <person name="van Eijk R."/>
            <person name="Schleper C."/>
            <person name="Guy L."/>
            <person name="Ettema T.J."/>
        </authorList>
    </citation>
    <scope>NUCLEOTIDE SEQUENCE</scope>
</reference>
<comment type="similarity">
    <text evidence="2">Belongs to the autoinducer-2 exporter (AI-2E) (TC 2.A.86) family.</text>
</comment>
<evidence type="ECO:0000256" key="3">
    <source>
        <dbReference type="ARBA" id="ARBA00022692"/>
    </source>
</evidence>
<feature type="transmembrane region" description="Helical" evidence="6">
    <location>
        <begin position="272"/>
        <end position="294"/>
    </location>
</feature>
<dbReference type="EMBL" id="LAZR01000006">
    <property type="protein sequence ID" value="KKO09727.1"/>
    <property type="molecule type" value="Genomic_DNA"/>
</dbReference>
<dbReference type="Pfam" id="PF01594">
    <property type="entry name" value="AI-2E_transport"/>
    <property type="match status" value="1"/>
</dbReference>
<dbReference type="PANTHER" id="PTHR21716:SF64">
    <property type="entry name" value="AI-2 TRANSPORT PROTEIN TQSA"/>
    <property type="match status" value="1"/>
</dbReference>
<accession>A0A0F9YBW6</accession>
<feature type="transmembrane region" description="Helical" evidence="6">
    <location>
        <begin position="210"/>
        <end position="238"/>
    </location>
</feature>
<evidence type="ECO:0000256" key="6">
    <source>
        <dbReference type="SAM" id="Phobius"/>
    </source>
</evidence>
<dbReference type="GO" id="GO:0016020">
    <property type="term" value="C:membrane"/>
    <property type="evidence" value="ECO:0007669"/>
    <property type="project" value="UniProtKB-SubCell"/>
</dbReference>
<keyword evidence="4 6" id="KW-1133">Transmembrane helix</keyword>
<protein>
    <recommendedName>
        <fullName evidence="8">AI-2E family transporter</fullName>
    </recommendedName>
</protein>
<feature type="transmembrane region" description="Helical" evidence="6">
    <location>
        <begin position="306"/>
        <end position="335"/>
    </location>
</feature>
<evidence type="ECO:0000256" key="5">
    <source>
        <dbReference type="ARBA" id="ARBA00023136"/>
    </source>
</evidence>
<gene>
    <name evidence="7" type="ORF">LCGC14_0032220</name>
</gene>
<evidence type="ECO:0000256" key="2">
    <source>
        <dbReference type="ARBA" id="ARBA00009773"/>
    </source>
</evidence>
<feature type="transmembrane region" description="Helical" evidence="6">
    <location>
        <begin position="6"/>
        <end position="39"/>
    </location>
</feature>
<dbReference type="PANTHER" id="PTHR21716">
    <property type="entry name" value="TRANSMEMBRANE PROTEIN"/>
    <property type="match status" value="1"/>
</dbReference>
<evidence type="ECO:0008006" key="8">
    <source>
        <dbReference type="Google" id="ProtNLM"/>
    </source>
</evidence>
<feature type="transmembrane region" description="Helical" evidence="6">
    <location>
        <begin position="244"/>
        <end position="265"/>
    </location>
</feature>
<dbReference type="InterPro" id="IPR002549">
    <property type="entry name" value="AI-2E-like"/>
</dbReference>
<evidence type="ECO:0000256" key="4">
    <source>
        <dbReference type="ARBA" id="ARBA00022989"/>
    </source>
</evidence>
<feature type="transmembrane region" description="Helical" evidence="6">
    <location>
        <begin position="149"/>
        <end position="169"/>
    </location>
</feature>
<keyword evidence="5 6" id="KW-0472">Membrane</keyword>
<organism evidence="7">
    <name type="scientific">marine sediment metagenome</name>
    <dbReference type="NCBI Taxonomy" id="412755"/>
    <lineage>
        <taxon>unclassified sequences</taxon>
        <taxon>metagenomes</taxon>
        <taxon>ecological metagenomes</taxon>
    </lineage>
</organism>
<keyword evidence="3 6" id="KW-0812">Transmembrane</keyword>
<evidence type="ECO:0000313" key="7">
    <source>
        <dbReference type="EMBL" id="KKO09727.1"/>
    </source>
</evidence>
<evidence type="ECO:0000256" key="1">
    <source>
        <dbReference type="ARBA" id="ARBA00004141"/>
    </source>
</evidence>
<dbReference type="GO" id="GO:0055085">
    <property type="term" value="P:transmembrane transport"/>
    <property type="evidence" value="ECO:0007669"/>
    <property type="project" value="TreeGrafter"/>
</dbReference>
<name>A0A0F9YBW6_9ZZZZ</name>
<sequence>MTSDYRWYWAAGLLAFVVMIYLLSPILSPFLVGMLLAYLGDPLVDRLERMGMSRVVGVLVVFAAATGLLTLAVVILVPMLTNQISALRDQIPAMIDWVNQTALPWVEVRTGISVSEFQLATVGERIRENIGDSSGVVGAVLAQATRSTMALITGLVNLVLIPVVGFYLLRDWDTIVERARGLIPRDHEPLVVKLLGDCDEVLGAFIRGQLLVMLALGILYSFGLWLVGVDLALLIGMLAGLASLVPYLGFAVGIIPAVLVAAFQFGDLIHPAAVVAVFSIVQMLEGTVLTPWLVGDKIGLHPVAVIFAVMAGGQLFGFVGILLALPVAAVIMVLLRYMNHHYKTSPAYEKSESEHILLEPDENGKE</sequence>
<comment type="subcellular location">
    <subcellularLocation>
        <location evidence="1">Membrane</location>
        <topology evidence="1">Multi-pass membrane protein</topology>
    </subcellularLocation>
</comment>